<keyword evidence="5" id="KW-0040">ANK repeat</keyword>
<comment type="subcellular location">
    <subcellularLocation>
        <location evidence="1">Membrane</location>
        <topology evidence="1">Multi-pass membrane protein</topology>
    </subcellularLocation>
</comment>
<dbReference type="PANTHER" id="PTHR24186">
    <property type="entry name" value="PROTEIN PHOSPHATASE 1 REGULATORY SUBUNIT"/>
    <property type="match status" value="1"/>
</dbReference>
<dbReference type="GO" id="GO:0005886">
    <property type="term" value="C:plasma membrane"/>
    <property type="evidence" value="ECO:0007669"/>
    <property type="project" value="TreeGrafter"/>
</dbReference>
<sequence length="177" mass="19116">ALKLLVKTMINLNEKNLDDKTSLDIATTPEMKSILLSVGAKPSSEVTVDPTLACVLNRIVREQSIYARSIRGGVITEKERNTWLIVATLIATAMYASVLTPPGGVYQISVGDIHNLNITSSNSTRTFGFPGTSTMAPTDFYAFSILNMLSIVAAIVAIFILTPKRNGIVSWLVSLSI</sequence>
<keyword evidence="3" id="KW-0677">Repeat</keyword>
<dbReference type="PANTHER" id="PTHR24186:SF37">
    <property type="entry name" value="PGG DOMAIN-CONTAINING PROTEIN"/>
    <property type="match status" value="1"/>
</dbReference>
<name>A0A392PV13_9FABA</name>
<evidence type="ECO:0000256" key="6">
    <source>
        <dbReference type="ARBA" id="ARBA00023136"/>
    </source>
</evidence>
<dbReference type="Pfam" id="PF13962">
    <property type="entry name" value="PGG"/>
    <property type="match status" value="1"/>
</dbReference>
<reference evidence="9 10" key="1">
    <citation type="journal article" date="2018" name="Front. Plant Sci.">
        <title>Red Clover (Trifolium pratense) and Zigzag Clover (T. medium) - A Picture of Genomic Similarities and Differences.</title>
        <authorList>
            <person name="Dluhosova J."/>
            <person name="Istvanek J."/>
            <person name="Nedelnik J."/>
            <person name="Repkova J."/>
        </authorList>
    </citation>
    <scope>NUCLEOTIDE SEQUENCE [LARGE SCALE GENOMIC DNA]</scope>
    <source>
        <strain evidence="10">cv. 10/8</strain>
        <tissue evidence="9">Leaf</tissue>
    </source>
</reference>
<feature type="domain" description="PGG" evidence="8">
    <location>
        <begin position="77"/>
        <end position="162"/>
    </location>
</feature>
<evidence type="ECO:0000256" key="7">
    <source>
        <dbReference type="SAM" id="Phobius"/>
    </source>
</evidence>
<proteinExistence type="predicted"/>
<feature type="transmembrane region" description="Helical" evidence="7">
    <location>
        <begin position="81"/>
        <end position="99"/>
    </location>
</feature>
<feature type="transmembrane region" description="Helical" evidence="7">
    <location>
        <begin position="140"/>
        <end position="161"/>
    </location>
</feature>
<evidence type="ECO:0000259" key="8">
    <source>
        <dbReference type="Pfam" id="PF13962"/>
    </source>
</evidence>
<protein>
    <submittedName>
        <fullName evidence="9">Ankyrin repeat protein</fullName>
    </submittedName>
</protein>
<dbReference type="EMBL" id="LXQA010097467">
    <property type="protein sequence ID" value="MCI15664.1"/>
    <property type="molecule type" value="Genomic_DNA"/>
</dbReference>
<evidence type="ECO:0000313" key="9">
    <source>
        <dbReference type="EMBL" id="MCI15664.1"/>
    </source>
</evidence>
<feature type="non-terminal residue" evidence="9">
    <location>
        <position position="1"/>
    </location>
</feature>
<accession>A0A392PV13</accession>
<keyword evidence="4 7" id="KW-1133">Transmembrane helix</keyword>
<comment type="caution">
    <text evidence="9">The sequence shown here is derived from an EMBL/GenBank/DDBJ whole genome shotgun (WGS) entry which is preliminary data.</text>
</comment>
<organism evidence="9 10">
    <name type="scientific">Trifolium medium</name>
    <dbReference type="NCBI Taxonomy" id="97028"/>
    <lineage>
        <taxon>Eukaryota</taxon>
        <taxon>Viridiplantae</taxon>
        <taxon>Streptophyta</taxon>
        <taxon>Embryophyta</taxon>
        <taxon>Tracheophyta</taxon>
        <taxon>Spermatophyta</taxon>
        <taxon>Magnoliopsida</taxon>
        <taxon>eudicotyledons</taxon>
        <taxon>Gunneridae</taxon>
        <taxon>Pentapetalae</taxon>
        <taxon>rosids</taxon>
        <taxon>fabids</taxon>
        <taxon>Fabales</taxon>
        <taxon>Fabaceae</taxon>
        <taxon>Papilionoideae</taxon>
        <taxon>50 kb inversion clade</taxon>
        <taxon>NPAAA clade</taxon>
        <taxon>Hologalegina</taxon>
        <taxon>IRL clade</taxon>
        <taxon>Trifolieae</taxon>
        <taxon>Trifolium</taxon>
    </lineage>
</organism>
<keyword evidence="6 7" id="KW-0472">Membrane</keyword>
<evidence type="ECO:0000256" key="2">
    <source>
        <dbReference type="ARBA" id="ARBA00022692"/>
    </source>
</evidence>
<keyword evidence="10" id="KW-1185">Reference proteome</keyword>
<feature type="non-terminal residue" evidence="9">
    <location>
        <position position="177"/>
    </location>
</feature>
<evidence type="ECO:0000313" key="10">
    <source>
        <dbReference type="Proteomes" id="UP000265520"/>
    </source>
</evidence>
<keyword evidence="2 7" id="KW-0812">Transmembrane</keyword>
<dbReference type="InterPro" id="IPR026961">
    <property type="entry name" value="PGG_dom"/>
</dbReference>
<dbReference type="Proteomes" id="UP000265520">
    <property type="component" value="Unassembled WGS sequence"/>
</dbReference>
<evidence type="ECO:0000256" key="4">
    <source>
        <dbReference type="ARBA" id="ARBA00022989"/>
    </source>
</evidence>
<evidence type="ECO:0000256" key="1">
    <source>
        <dbReference type="ARBA" id="ARBA00004141"/>
    </source>
</evidence>
<evidence type="ECO:0000256" key="5">
    <source>
        <dbReference type="ARBA" id="ARBA00023043"/>
    </source>
</evidence>
<evidence type="ECO:0000256" key="3">
    <source>
        <dbReference type="ARBA" id="ARBA00022737"/>
    </source>
</evidence>
<dbReference type="AlphaFoldDB" id="A0A392PV13"/>